<feature type="region of interest" description="Disordered" evidence="2">
    <location>
        <begin position="19"/>
        <end position="86"/>
    </location>
</feature>
<feature type="compositionally biased region" description="Basic and acidic residues" evidence="2">
    <location>
        <begin position="284"/>
        <end position="293"/>
    </location>
</feature>
<proteinExistence type="inferred from homology"/>
<evidence type="ECO:0000313" key="3">
    <source>
        <dbReference type="EMBL" id="KAF1985947.1"/>
    </source>
</evidence>
<dbReference type="PANTHER" id="PTHR21531">
    <property type="entry name" value="LOW-TEMPERATURE VIABILITY PROTEIN LTV1-RELATED"/>
    <property type="match status" value="1"/>
</dbReference>
<evidence type="ECO:0000256" key="1">
    <source>
        <dbReference type="ARBA" id="ARBA00009078"/>
    </source>
</evidence>
<dbReference type="GO" id="GO:0005634">
    <property type="term" value="C:nucleus"/>
    <property type="evidence" value="ECO:0007669"/>
    <property type="project" value="TreeGrafter"/>
</dbReference>
<feature type="compositionally biased region" description="Low complexity" evidence="2">
    <location>
        <begin position="344"/>
        <end position="359"/>
    </location>
</feature>
<feature type="compositionally biased region" description="Polar residues" evidence="2">
    <location>
        <begin position="321"/>
        <end position="335"/>
    </location>
</feature>
<evidence type="ECO:0000256" key="2">
    <source>
        <dbReference type="SAM" id="MobiDB-lite"/>
    </source>
</evidence>
<protein>
    <submittedName>
        <fullName evidence="3">Low temperature viability protein</fullName>
    </submittedName>
</protein>
<dbReference type="GO" id="GO:0000056">
    <property type="term" value="P:ribosomal small subunit export from nucleus"/>
    <property type="evidence" value="ECO:0007669"/>
    <property type="project" value="TreeGrafter"/>
</dbReference>
<accession>A0A6G1GYS8</accession>
<dbReference type="GO" id="GO:0030688">
    <property type="term" value="C:preribosome, small subunit precursor"/>
    <property type="evidence" value="ECO:0007669"/>
    <property type="project" value="TreeGrafter"/>
</dbReference>
<name>A0A6G1GYS8_9PEZI</name>
<feature type="compositionally biased region" description="Polar residues" evidence="2">
    <location>
        <begin position="136"/>
        <end position="162"/>
    </location>
</feature>
<dbReference type="GO" id="GO:0005829">
    <property type="term" value="C:cytosol"/>
    <property type="evidence" value="ECO:0007669"/>
    <property type="project" value="TreeGrafter"/>
</dbReference>
<feature type="region of interest" description="Disordered" evidence="2">
    <location>
        <begin position="117"/>
        <end position="162"/>
    </location>
</feature>
<feature type="region of interest" description="Disordered" evidence="2">
    <location>
        <begin position="452"/>
        <end position="488"/>
    </location>
</feature>
<evidence type="ECO:0000313" key="4">
    <source>
        <dbReference type="Proteomes" id="UP000800041"/>
    </source>
</evidence>
<keyword evidence="4" id="KW-1185">Reference proteome</keyword>
<organism evidence="3 4">
    <name type="scientific">Aulographum hederae CBS 113979</name>
    <dbReference type="NCBI Taxonomy" id="1176131"/>
    <lineage>
        <taxon>Eukaryota</taxon>
        <taxon>Fungi</taxon>
        <taxon>Dikarya</taxon>
        <taxon>Ascomycota</taxon>
        <taxon>Pezizomycotina</taxon>
        <taxon>Dothideomycetes</taxon>
        <taxon>Pleosporomycetidae</taxon>
        <taxon>Aulographales</taxon>
        <taxon>Aulographaceae</taxon>
    </lineage>
</organism>
<dbReference type="AlphaFoldDB" id="A0A6G1GYS8"/>
<reference evidence="3" key="1">
    <citation type="journal article" date="2020" name="Stud. Mycol.">
        <title>101 Dothideomycetes genomes: a test case for predicting lifestyles and emergence of pathogens.</title>
        <authorList>
            <person name="Haridas S."/>
            <person name="Albert R."/>
            <person name="Binder M."/>
            <person name="Bloem J."/>
            <person name="Labutti K."/>
            <person name="Salamov A."/>
            <person name="Andreopoulos B."/>
            <person name="Baker S."/>
            <person name="Barry K."/>
            <person name="Bills G."/>
            <person name="Bluhm B."/>
            <person name="Cannon C."/>
            <person name="Castanera R."/>
            <person name="Culley D."/>
            <person name="Daum C."/>
            <person name="Ezra D."/>
            <person name="Gonzalez J."/>
            <person name="Henrissat B."/>
            <person name="Kuo A."/>
            <person name="Liang C."/>
            <person name="Lipzen A."/>
            <person name="Lutzoni F."/>
            <person name="Magnuson J."/>
            <person name="Mondo S."/>
            <person name="Nolan M."/>
            <person name="Ohm R."/>
            <person name="Pangilinan J."/>
            <person name="Park H.-J."/>
            <person name="Ramirez L."/>
            <person name="Alfaro M."/>
            <person name="Sun H."/>
            <person name="Tritt A."/>
            <person name="Yoshinaga Y."/>
            <person name="Zwiers L.-H."/>
            <person name="Turgeon B."/>
            <person name="Goodwin S."/>
            <person name="Spatafora J."/>
            <person name="Crous P."/>
            <person name="Grigoriev I."/>
        </authorList>
    </citation>
    <scope>NUCLEOTIDE SEQUENCE</scope>
    <source>
        <strain evidence="3">CBS 113979</strain>
    </source>
</reference>
<sequence length="488" mass="53109">MPRLKTFDKKTATRFTLVHRAQNDPLYHDDTASPVVFKEVDLPNTTKPATESSSSYPQSSSASVASGRSRSKHLQDLASEFGDVRGNEGEAAQHGIYLDDTKYDYMQHLRDIDGSGVFVPAESEGGGKKGKSKAKQQSLEDAIRNSTYGSNDAASLTSGMSGMSLNSENAVSLLGEDALGSEYVRPTTYQEMQDIPDSIGGFQPDMDPRLREVLEALEDEAYVDEEENFWEGLKGDGREVEQYDWEDGFIEGEGDGWESDDTIKPIHEFKDQTGDGIQPPIPDIEGREDHGDGDWMAEFSKFKKDVKAAKGPQARAAFPSGAQSSIMTGASNLTSGRRKKRKGALTATSGTSMSSASLARTDALSTLDSRFDKIEEAYAADNDESSSQFDDNASLVSGASRMSAFSQMSGASKMSQFSHMSGFTNAESDAPKTLRSDFDSIMDGFLGTHSMASKTRVKRVKPQSGLEQLDEMRKDLGPARVKSKARKV</sequence>
<dbReference type="PANTHER" id="PTHR21531:SF0">
    <property type="entry name" value="PROTEIN LTV1 HOMOLOG"/>
    <property type="match status" value="1"/>
</dbReference>
<dbReference type="Pfam" id="PF04180">
    <property type="entry name" value="LTV"/>
    <property type="match status" value="1"/>
</dbReference>
<gene>
    <name evidence="3" type="ORF">K402DRAFT_356385</name>
</gene>
<dbReference type="EMBL" id="ML977159">
    <property type="protein sequence ID" value="KAF1985947.1"/>
    <property type="molecule type" value="Genomic_DNA"/>
</dbReference>
<dbReference type="GO" id="GO:0042274">
    <property type="term" value="P:ribosomal small subunit biogenesis"/>
    <property type="evidence" value="ECO:0007669"/>
    <property type="project" value="InterPro"/>
</dbReference>
<feature type="region of interest" description="Disordered" evidence="2">
    <location>
        <begin position="268"/>
        <end position="359"/>
    </location>
</feature>
<dbReference type="Proteomes" id="UP000800041">
    <property type="component" value="Unassembled WGS sequence"/>
</dbReference>
<comment type="similarity">
    <text evidence="1">Belongs to the LTV1 family.</text>
</comment>
<dbReference type="InterPro" id="IPR007307">
    <property type="entry name" value="Ltv1"/>
</dbReference>
<dbReference type="OrthoDB" id="5852896at2759"/>
<feature type="compositionally biased region" description="Low complexity" evidence="2">
    <location>
        <begin position="52"/>
        <end position="68"/>
    </location>
</feature>